<proteinExistence type="predicted"/>
<comment type="caution">
    <text evidence="1">The sequence shown here is derived from an EMBL/GenBank/DDBJ whole genome shotgun (WGS) entry which is preliminary data.</text>
</comment>
<name>A0A9D4F2W3_DREPO</name>
<dbReference type="Proteomes" id="UP000828390">
    <property type="component" value="Unassembled WGS sequence"/>
</dbReference>
<accession>A0A9D4F2W3</accession>
<organism evidence="1 2">
    <name type="scientific">Dreissena polymorpha</name>
    <name type="common">Zebra mussel</name>
    <name type="synonym">Mytilus polymorpha</name>
    <dbReference type="NCBI Taxonomy" id="45954"/>
    <lineage>
        <taxon>Eukaryota</taxon>
        <taxon>Metazoa</taxon>
        <taxon>Spiralia</taxon>
        <taxon>Lophotrochozoa</taxon>
        <taxon>Mollusca</taxon>
        <taxon>Bivalvia</taxon>
        <taxon>Autobranchia</taxon>
        <taxon>Heteroconchia</taxon>
        <taxon>Euheterodonta</taxon>
        <taxon>Imparidentia</taxon>
        <taxon>Neoheterodontei</taxon>
        <taxon>Myida</taxon>
        <taxon>Dreissenoidea</taxon>
        <taxon>Dreissenidae</taxon>
        <taxon>Dreissena</taxon>
    </lineage>
</organism>
<reference evidence="1" key="1">
    <citation type="journal article" date="2019" name="bioRxiv">
        <title>The Genome of the Zebra Mussel, Dreissena polymorpha: A Resource for Invasive Species Research.</title>
        <authorList>
            <person name="McCartney M.A."/>
            <person name="Auch B."/>
            <person name="Kono T."/>
            <person name="Mallez S."/>
            <person name="Zhang Y."/>
            <person name="Obille A."/>
            <person name="Becker A."/>
            <person name="Abrahante J.E."/>
            <person name="Garbe J."/>
            <person name="Badalamenti J.P."/>
            <person name="Herman A."/>
            <person name="Mangelson H."/>
            <person name="Liachko I."/>
            <person name="Sullivan S."/>
            <person name="Sone E.D."/>
            <person name="Koren S."/>
            <person name="Silverstein K.A.T."/>
            <person name="Beckman K.B."/>
            <person name="Gohl D.M."/>
        </authorList>
    </citation>
    <scope>NUCLEOTIDE SEQUENCE</scope>
    <source>
        <strain evidence="1">Duluth1</strain>
        <tissue evidence="1">Whole animal</tissue>
    </source>
</reference>
<dbReference type="EMBL" id="JAIWYP010000008">
    <property type="protein sequence ID" value="KAH3788730.1"/>
    <property type="molecule type" value="Genomic_DNA"/>
</dbReference>
<keyword evidence="2" id="KW-1185">Reference proteome</keyword>
<evidence type="ECO:0000313" key="1">
    <source>
        <dbReference type="EMBL" id="KAH3788730.1"/>
    </source>
</evidence>
<protein>
    <submittedName>
        <fullName evidence="1">Uncharacterized protein</fullName>
    </submittedName>
</protein>
<sequence length="110" mass="12194">MMNILRNGKSATEWVALFQLRNMFAQRSVTCVVSESFNYVSDCLKFVTEGYVITFALNELGVSFLDEEAELTPENLNAAAVAIVDKILCPITLNDDDTATEDNCCICRQG</sequence>
<reference evidence="1" key="2">
    <citation type="submission" date="2020-11" db="EMBL/GenBank/DDBJ databases">
        <authorList>
            <person name="McCartney M.A."/>
            <person name="Auch B."/>
            <person name="Kono T."/>
            <person name="Mallez S."/>
            <person name="Becker A."/>
            <person name="Gohl D.M."/>
            <person name="Silverstein K.A.T."/>
            <person name="Koren S."/>
            <person name="Bechman K.B."/>
            <person name="Herman A."/>
            <person name="Abrahante J.E."/>
            <person name="Garbe J."/>
        </authorList>
    </citation>
    <scope>NUCLEOTIDE SEQUENCE</scope>
    <source>
        <strain evidence="1">Duluth1</strain>
        <tissue evidence="1">Whole animal</tissue>
    </source>
</reference>
<evidence type="ECO:0000313" key="2">
    <source>
        <dbReference type="Proteomes" id="UP000828390"/>
    </source>
</evidence>
<gene>
    <name evidence="1" type="ORF">DPMN_166878</name>
</gene>
<dbReference type="AlphaFoldDB" id="A0A9D4F2W3"/>